<accession>A0A927FS28</accession>
<comment type="caution">
    <text evidence="3">The sequence shown here is derived from an EMBL/GenBank/DDBJ whole genome shotgun (WGS) entry which is preliminary data.</text>
</comment>
<keyword evidence="4" id="KW-1185">Reference proteome</keyword>
<feature type="repeat" description="TPR" evidence="1">
    <location>
        <begin position="403"/>
        <end position="436"/>
    </location>
</feature>
<protein>
    <recommendedName>
        <fullName evidence="5">Tetratricopeptide repeat protein</fullName>
    </recommendedName>
</protein>
<keyword evidence="2" id="KW-1133">Transmembrane helix</keyword>
<name>A0A927FS28_9HYPH</name>
<evidence type="ECO:0000313" key="3">
    <source>
        <dbReference type="EMBL" id="MBD8063913.1"/>
    </source>
</evidence>
<keyword evidence="2" id="KW-0472">Membrane</keyword>
<proteinExistence type="predicted"/>
<organism evidence="3 4">
    <name type="scientific">Devosia oryzisoli</name>
    <dbReference type="NCBI Taxonomy" id="2774138"/>
    <lineage>
        <taxon>Bacteria</taxon>
        <taxon>Pseudomonadati</taxon>
        <taxon>Pseudomonadota</taxon>
        <taxon>Alphaproteobacteria</taxon>
        <taxon>Hyphomicrobiales</taxon>
        <taxon>Devosiaceae</taxon>
        <taxon>Devosia</taxon>
    </lineage>
</organism>
<gene>
    <name evidence="3" type="ORF">IC608_00300</name>
</gene>
<dbReference type="Proteomes" id="UP000654108">
    <property type="component" value="Unassembled WGS sequence"/>
</dbReference>
<dbReference type="PROSITE" id="PS50005">
    <property type="entry name" value="TPR"/>
    <property type="match status" value="1"/>
</dbReference>
<reference evidence="3" key="1">
    <citation type="submission" date="2020-09" db="EMBL/GenBank/DDBJ databases">
        <title>Genome seq and assembly of Devosia sp.</title>
        <authorList>
            <person name="Chhetri G."/>
        </authorList>
    </citation>
    <scope>NUCLEOTIDE SEQUENCE</scope>
    <source>
        <strain evidence="3">PTR5</strain>
    </source>
</reference>
<dbReference type="Pfam" id="PF13428">
    <property type="entry name" value="TPR_14"/>
    <property type="match status" value="1"/>
</dbReference>
<dbReference type="InterPro" id="IPR019734">
    <property type="entry name" value="TPR_rpt"/>
</dbReference>
<evidence type="ECO:0000256" key="2">
    <source>
        <dbReference type="SAM" id="Phobius"/>
    </source>
</evidence>
<dbReference type="SMART" id="SM00028">
    <property type="entry name" value="TPR"/>
    <property type="match status" value="1"/>
</dbReference>
<dbReference type="EMBL" id="JACYFU010000001">
    <property type="protein sequence ID" value="MBD8063913.1"/>
    <property type="molecule type" value="Genomic_DNA"/>
</dbReference>
<dbReference type="Gene3D" id="1.25.40.10">
    <property type="entry name" value="Tetratricopeptide repeat domain"/>
    <property type="match status" value="1"/>
</dbReference>
<dbReference type="InterPro" id="IPR011990">
    <property type="entry name" value="TPR-like_helical_dom_sf"/>
</dbReference>
<keyword evidence="2" id="KW-0812">Transmembrane</keyword>
<evidence type="ECO:0000313" key="4">
    <source>
        <dbReference type="Proteomes" id="UP000654108"/>
    </source>
</evidence>
<keyword evidence="1" id="KW-0802">TPR repeat</keyword>
<dbReference type="AlphaFoldDB" id="A0A927FS28"/>
<dbReference type="RefSeq" id="WP_191772043.1">
    <property type="nucleotide sequence ID" value="NZ_JACYFU010000001.1"/>
</dbReference>
<sequence>MANQGPQSEEVEAALGRLLAWPEIARSPQLAAFLDYIVRRTLRNEATAIKAYAIAVDVLGRPSGFDPQSDPIVRVQARRLRSLLDHYYSADGQDERVRIELPVGRYVPEFVVVGQSVPLLLARADDTVDEAGPAAPARPRHRRRRSVAIAALTAAGILAIVAVLAFLVPHLGTPDPLSETATRPSLAIKEFENLTGDPSAVSLSAGLALELVTDLEQFETLTVSYSGSGTPVGAVDATPDFVLNGIVRMDEGKPQYSVILSDPTQNDVVWTRIISLSAAEADRPDVLDSVSGILSRELGSFRGPLHANARALVQGRRSLAGMETLYRCRMAFDAYRETSSTAAGEKAQSCFAALDEETRQRGVALAAEASLLVELSGGTMADAAANEASRLLDEAQQVSPTNSFVWEQRARLEERRGRHDAAEAAYNSALQLNPSNLDAIAARARHLAFLGRVSQGAALARVAIEGAPPAPPWYHAALVLERFDAGEFDAALASAELYARADAEVGPVLAVMAAQRLGRRETVSRYLAQVMDTDSFRRLGVVAQLRRRLADPTRLSAMRQSLLDAGVPMQALYSAF</sequence>
<evidence type="ECO:0008006" key="5">
    <source>
        <dbReference type="Google" id="ProtNLM"/>
    </source>
</evidence>
<feature type="transmembrane region" description="Helical" evidence="2">
    <location>
        <begin position="147"/>
        <end position="168"/>
    </location>
</feature>
<dbReference type="SUPFAM" id="SSF48452">
    <property type="entry name" value="TPR-like"/>
    <property type="match status" value="1"/>
</dbReference>
<evidence type="ECO:0000256" key="1">
    <source>
        <dbReference type="PROSITE-ProRule" id="PRU00339"/>
    </source>
</evidence>